<keyword evidence="2" id="KW-1185">Reference proteome</keyword>
<evidence type="ECO:0000313" key="1">
    <source>
        <dbReference type="EMBL" id="MFC5581263.1"/>
    </source>
</evidence>
<accession>A0ABW0SXA3</accession>
<reference evidence="2" key="1">
    <citation type="journal article" date="2019" name="Int. J. Syst. Evol. Microbiol.">
        <title>The Global Catalogue of Microorganisms (GCM) 10K type strain sequencing project: providing services to taxonomists for standard genome sequencing and annotation.</title>
        <authorList>
            <consortium name="The Broad Institute Genomics Platform"/>
            <consortium name="The Broad Institute Genome Sequencing Center for Infectious Disease"/>
            <person name="Wu L."/>
            <person name="Ma J."/>
        </authorList>
    </citation>
    <scope>NUCLEOTIDE SEQUENCE [LARGE SCALE GENOMIC DNA]</scope>
    <source>
        <strain evidence="2">CGMCC 1.13587</strain>
    </source>
</reference>
<dbReference type="RefSeq" id="WP_377326447.1">
    <property type="nucleotide sequence ID" value="NZ_JBHSNG010000007.1"/>
</dbReference>
<dbReference type="EC" id="3.5.1.-" evidence="1"/>
<dbReference type="Proteomes" id="UP001596111">
    <property type="component" value="Unassembled WGS sequence"/>
</dbReference>
<keyword evidence="1" id="KW-0378">Hydrolase</keyword>
<organism evidence="1 2">
    <name type="scientific">Rhodanobacter terrae</name>
    <dbReference type="NCBI Taxonomy" id="418647"/>
    <lineage>
        <taxon>Bacteria</taxon>
        <taxon>Pseudomonadati</taxon>
        <taxon>Pseudomonadota</taxon>
        <taxon>Gammaproteobacteria</taxon>
        <taxon>Lysobacterales</taxon>
        <taxon>Rhodanobacteraceae</taxon>
        <taxon>Rhodanobacter</taxon>
    </lineage>
</organism>
<dbReference type="SUPFAM" id="SSF102588">
    <property type="entry name" value="LmbE-like"/>
    <property type="match status" value="1"/>
</dbReference>
<gene>
    <name evidence="1" type="ORF">ACFPPB_09095</name>
</gene>
<dbReference type="GO" id="GO:0016787">
    <property type="term" value="F:hydrolase activity"/>
    <property type="evidence" value="ECO:0007669"/>
    <property type="project" value="UniProtKB-KW"/>
</dbReference>
<dbReference type="InterPro" id="IPR003737">
    <property type="entry name" value="GlcNAc_PI_deacetylase-related"/>
</dbReference>
<comment type="caution">
    <text evidence="1">The sequence shown here is derived from an EMBL/GenBank/DDBJ whole genome shotgun (WGS) entry which is preliminary data.</text>
</comment>
<proteinExistence type="predicted"/>
<dbReference type="InterPro" id="IPR024078">
    <property type="entry name" value="LmbE-like_dom_sf"/>
</dbReference>
<evidence type="ECO:0000313" key="2">
    <source>
        <dbReference type="Proteomes" id="UP001596111"/>
    </source>
</evidence>
<protein>
    <submittedName>
        <fullName evidence="1">PIG-L deacetylase family protein</fullName>
        <ecNumber evidence="1">3.5.1.-</ecNumber>
    </submittedName>
</protein>
<name>A0ABW0SXA3_9GAMM</name>
<dbReference type="Pfam" id="PF02585">
    <property type="entry name" value="PIG-L"/>
    <property type="match status" value="1"/>
</dbReference>
<sequence>MNESVANPSPAAPANGLPAFSAQTRLLVVAPHPDDETIATGLLIQQVLAAGGEVRILLLTAGDNNPWPQRWLERRVWIGAADRRRWGRHRHSELLQALQCLGVPTSALQTLGWPDMGVTDLLLQTTATAVSTVAAAIDQFRPGLIALPALDDRHPDHGSAHVLVRLALAGQSHPPRLLAYLVHGHAQDDGFIEIHGSAAQATNKRKALAAHRSQMALSSRRLRRLATMPERYLDLSALPAASSSTLPWQPQRWLCRWLRLSVVSTAGAQSWCWREAPLQRDGQDTHRLTALPAAAAAPRFARLALDLPSVWIFDHWGWCAL</sequence>
<dbReference type="EMBL" id="JBHSNG010000007">
    <property type="protein sequence ID" value="MFC5581263.1"/>
    <property type="molecule type" value="Genomic_DNA"/>
</dbReference>
<dbReference type="Gene3D" id="3.40.50.10320">
    <property type="entry name" value="LmbE-like"/>
    <property type="match status" value="1"/>
</dbReference>
<dbReference type="PANTHER" id="PTHR12993:SF29">
    <property type="entry name" value="BLR3841 PROTEIN"/>
    <property type="match status" value="1"/>
</dbReference>
<dbReference type="PANTHER" id="PTHR12993">
    <property type="entry name" value="N-ACETYLGLUCOSAMINYL-PHOSPHATIDYLINOSITOL DE-N-ACETYLASE-RELATED"/>
    <property type="match status" value="1"/>
</dbReference>